<reference evidence="3" key="1">
    <citation type="journal article" date="2019" name="Int. J. Syst. Evol. Microbiol.">
        <title>The Global Catalogue of Microorganisms (GCM) 10K type strain sequencing project: providing services to taxonomists for standard genome sequencing and annotation.</title>
        <authorList>
            <consortium name="The Broad Institute Genomics Platform"/>
            <consortium name="The Broad Institute Genome Sequencing Center for Infectious Disease"/>
            <person name="Wu L."/>
            <person name="Ma J."/>
        </authorList>
    </citation>
    <scope>NUCLEOTIDE SEQUENCE [LARGE SCALE GENOMIC DNA]</scope>
    <source>
        <strain evidence="3">CGMCC 1.3685</strain>
    </source>
</reference>
<feature type="transmembrane region" description="Helical" evidence="1">
    <location>
        <begin position="6"/>
        <end position="32"/>
    </location>
</feature>
<protein>
    <submittedName>
        <fullName evidence="2">Uncharacterized protein</fullName>
    </submittedName>
</protein>
<keyword evidence="1" id="KW-1133">Transmembrane helix</keyword>
<comment type="caution">
    <text evidence="2">The sequence shown here is derived from an EMBL/GenBank/DDBJ whole genome shotgun (WGS) entry which is preliminary data.</text>
</comment>
<keyword evidence="1" id="KW-0472">Membrane</keyword>
<name>A0ABQ2DPJ9_9MICC</name>
<keyword evidence="3" id="KW-1185">Reference proteome</keyword>
<evidence type="ECO:0000313" key="2">
    <source>
        <dbReference type="EMBL" id="GGJ67247.1"/>
    </source>
</evidence>
<proteinExistence type="predicted"/>
<dbReference type="Proteomes" id="UP000606115">
    <property type="component" value="Unassembled WGS sequence"/>
</dbReference>
<evidence type="ECO:0000256" key="1">
    <source>
        <dbReference type="SAM" id="Phobius"/>
    </source>
</evidence>
<dbReference type="EMBL" id="BMKX01000007">
    <property type="protein sequence ID" value="GGJ67247.1"/>
    <property type="molecule type" value="Genomic_DNA"/>
</dbReference>
<evidence type="ECO:0000313" key="3">
    <source>
        <dbReference type="Proteomes" id="UP000606115"/>
    </source>
</evidence>
<dbReference type="RefSeq" id="WP_096256497.1">
    <property type="nucleotide sequence ID" value="NZ_BMKX01000007.1"/>
</dbReference>
<keyword evidence="1" id="KW-0812">Transmembrane</keyword>
<gene>
    <name evidence="2" type="ORF">GCM10007173_27590</name>
</gene>
<sequence length="60" mass="6631">MSKVYYSAPLILLIAVLIIFAFTQWLPLLLVIPGTAAAMLVGRQHFTTGPTQNSLKTDRE</sequence>
<accession>A0ABQ2DPJ9</accession>
<dbReference type="GeneID" id="303305103"/>
<organism evidence="2 3">
    <name type="scientific">Glutamicibacter ardleyensis</name>
    <dbReference type="NCBI Taxonomy" id="225894"/>
    <lineage>
        <taxon>Bacteria</taxon>
        <taxon>Bacillati</taxon>
        <taxon>Actinomycetota</taxon>
        <taxon>Actinomycetes</taxon>
        <taxon>Micrococcales</taxon>
        <taxon>Micrococcaceae</taxon>
        <taxon>Glutamicibacter</taxon>
    </lineage>
</organism>